<dbReference type="PANTHER" id="PTHR13036:SF0">
    <property type="entry name" value="CHITOBIOSYLDIPHOSPHODOLICHOL BETA-MANNOSYLTRANSFERASE"/>
    <property type="match status" value="1"/>
</dbReference>
<keyword evidence="7" id="KW-1133">Transmembrane helix</keyword>
<reference evidence="10" key="1">
    <citation type="submission" date="2015-12" db="EMBL/GenBank/DDBJ databases">
        <title>Update maize B73 reference genome by single molecule sequencing technologies.</title>
        <authorList>
            <consortium name="Maize Genome Sequencing Project"/>
            <person name="Ware D."/>
        </authorList>
    </citation>
    <scope>NUCLEOTIDE SEQUENCE [LARGE SCALE GENOMIC DNA]</scope>
    <source>
        <strain evidence="10">cv. B73</strain>
    </source>
</reference>
<dbReference type="PANTHER" id="PTHR13036">
    <property type="entry name" value="BETA1,4 MANNOSYLTRANSFERASE"/>
    <property type="match status" value="1"/>
</dbReference>
<evidence type="ECO:0000256" key="7">
    <source>
        <dbReference type="ARBA" id="ARBA00022989"/>
    </source>
</evidence>
<evidence type="ECO:0000256" key="3">
    <source>
        <dbReference type="ARBA" id="ARBA00022676"/>
    </source>
</evidence>
<dbReference type="InterPro" id="IPR026051">
    <property type="entry name" value="ALG1-like"/>
</dbReference>
<organism evidence="9 10">
    <name type="scientific">Zea mays</name>
    <name type="common">Maize</name>
    <dbReference type="NCBI Taxonomy" id="4577"/>
    <lineage>
        <taxon>Eukaryota</taxon>
        <taxon>Viridiplantae</taxon>
        <taxon>Streptophyta</taxon>
        <taxon>Embryophyta</taxon>
        <taxon>Tracheophyta</taxon>
        <taxon>Spermatophyta</taxon>
        <taxon>Magnoliopsida</taxon>
        <taxon>Liliopsida</taxon>
        <taxon>Poales</taxon>
        <taxon>Poaceae</taxon>
        <taxon>PACMAD clade</taxon>
        <taxon>Panicoideae</taxon>
        <taxon>Andropogonodae</taxon>
        <taxon>Andropogoneae</taxon>
        <taxon>Tripsacinae</taxon>
        <taxon>Zea</taxon>
    </lineage>
</organism>
<keyword evidence="5" id="KW-0812">Transmembrane</keyword>
<comment type="subcellular location">
    <subcellularLocation>
        <location evidence="1">Endoplasmic reticulum membrane</location>
        <topology evidence="1">Single-pass membrane protein</topology>
    </subcellularLocation>
</comment>
<dbReference type="Proteomes" id="UP000007305">
    <property type="component" value="Chromosome 7"/>
</dbReference>
<evidence type="ECO:0008006" key="11">
    <source>
        <dbReference type="Google" id="ProtNLM"/>
    </source>
</evidence>
<name>A0A804Q9Q1_MAIZE</name>
<evidence type="ECO:0000313" key="10">
    <source>
        <dbReference type="Proteomes" id="UP000007305"/>
    </source>
</evidence>
<evidence type="ECO:0000256" key="4">
    <source>
        <dbReference type="ARBA" id="ARBA00022679"/>
    </source>
</evidence>
<keyword evidence="4" id="KW-0808">Transferase</keyword>
<dbReference type="AlphaFoldDB" id="A0A804Q9Q1"/>
<evidence type="ECO:0000256" key="5">
    <source>
        <dbReference type="ARBA" id="ARBA00022692"/>
    </source>
</evidence>
<protein>
    <recommendedName>
        <fullName evidence="11">UDP-glycosyltransferase TURAN</fullName>
    </recommendedName>
</protein>
<accession>A0A804Q9Q1</accession>
<evidence type="ECO:0000256" key="6">
    <source>
        <dbReference type="ARBA" id="ARBA00022824"/>
    </source>
</evidence>
<evidence type="ECO:0000256" key="8">
    <source>
        <dbReference type="ARBA" id="ARBA00023136"/>
    </source>
</evidence>
<sequence length="207" mass="24046">MLRAAWHDFWRPGRSVAWPRNSGERGDESRVRERVSLHEMRARHGWGGTTRTSIDERRALEGQIVRKCLARTNQQFKYEKGNKPLAHIFRMPDEDFSIVLEAVLMYDRRVAAALGEDDSTDEEQLWIDIKNGKQFVYPRLLFIVTGKGPDRKKYEDQIKRLKLRRVALRTMWLASEDYPLLLGMPADFTSVCTLVAQNLPNLMGTRA</sequence>
<comment type="pathway">
    <text evidence="2">Protein modification; protein glycosylation.</text>
</comment>
<dbReference type="Gramene" id="Zm00001eb307610_T001">
    <property type="protein sequence ID" value="Zm00001eb307610_P001"/>
    <property type="gene ID" value="Zm00001eb307610"/>
</dbReference>
<proteinExistence type="predicted"/>
<evidence type="ECO:0000256" key="1">
    <source>
        <dbReference type="ARBA" id="ARBA00004389"/>
    </source>
</evidence>
<keyword evidence="6" id="KW-0256">Endoplasmic reticulum</keyword>
<evidence type="ECO:0000313" key="9">
    <source>
        <dbReference type="EnsemblPlants" id="Zm00001eb307610_P001"/>
    </source>
</evidence>
<dbReference type="EnsemblPlants" id="Zm00001eb307610_T001">
    <property type="protein sequence ID" value="Zm00001eb307610_P001"/>
    <property type="gene ID" value="Zm00001eb307610"/>
</dbReference>
<reference evidence="9" key="3">
    <citation type="submission" date="2021-05" db="UniProtKB">
        <authorList>
            <consortium name="EnsemblPlants"/>
        </authorList>
    </citation>
    <scope>IDENTIFICATION</scope>
    <source>
        <strain evidence="9">cv. B73</strain>
    </source>
</reference>
<dbReference type="GO" id="GO:0000030">
    <property type="term" value="F:mannosyltransferase activity"/>
    <property type="evidence" value="ECO:0007669"/>
    <property type="project" value="InterPro"/>
</dbReference>
<dbReference type="GO" id="GO:0005789">
    <property type="term" value="C:endoplasmic reticulum membrane"/>
    <property type="evidence" value="ECO:0007669"/>
    <property type="project" value="UniProtKB-SubCell"/>
</dbReference>
<keyword evidence="10" id="KW-1185">Reference proteome</keyword>
<dbReference type="InParanoid" id="A0A804Q9Q1"/>
<evidence type="ECO:0000256" key="2">
    <source>
        <dbReference type="ARBA" id="ARBA00004922"/>
    </source>
</evidence>
<keyword evidence="3" id="KW-0328">Glycosyltransferase</keyword>
<reference evidence="9" key="2">
    <citation type="submission" date="2019-07" db="EMBL/GenBank/DDBJ databases">
        <authorList>
            <person name="Seetharam A."/>
            <person name="Woodhouse M."/>
            <person name="Cannon E."/>
        </authorList>
    </citation>
    <scope>NUCLEOTIDE SEQUENCE [LARGE SCALE GENOMIC DNA]</scope>
    <source>
        <strain evidence="9">cv. B73</strain>
    </source>
</reference>
<keyword evidence="8" id="KW-0472">Membrane</keyword>